<dbReference type="CDD" id="cd08830">
    <property type="entry name" value="ArfGap_ArfGap1"/>
    <property type="match status" value="1"/>
</dbReference>
<evidence type="ECO:0000256" key="6">
    <source>
        <dbReference type="SAM" id="MobiDB-lite"/>
    </source>
</evidence>
<keyword evidence="2" id="KW-0479">Metal-binding</keyword>
<dbReference type="EMBL" id="LATX01000656">
    <property type="protein sequence ID" value="KTB45626.1"/>
    <property type="molecule type" value="Genomic_DNA"/>
</dbReference>
<name>A0A0W0GAP4_MONRR</name>
<accession>A0A0W0GAP4</accession>
<feature type="compositionally biased region" description="Low complexity" evidence="6">
    <location>
        <begin position="171"/>
        <end position="188"/>
    </location>
</feature>
<dbReference type="GO" id="GO:0032012">
    <property type="term" value="P:regulation of ARF protein signal transduction"/>
    <property type="evidence" value="ECO:0007669"/>
    <property type="project" value="TreeGrafter"/>
</dbReference>
<dbReference type="GO" id="GO:0005096">
    <property type="term" value="F:GTPase activator activity"/>
    <property type="evidence" value="ECO:0007669"/>
    <property type="project" value="UniProtKB-KW"/>
</dbReference>
<sequence>MDHKKILMELSKREDLKNRVCCDCLNLNPQWASLSFAIFLCLQCAGTHRGFGVHVSFVRSISMDTWQDDQVKRMQIGGNGPFRDFMRSYSPAEQGGYTDSLSSYDTYHCWAATQYREKLDAELAGKPWSPSAPPPGHGGTSGSNTPERPSSAQGLRKSRTTARGSALRSDSASPSPGSFNNSPSGTPNLDQKTANENYFASLGQLNASRPENLPPSQGGRYQGFGSTPSPQPGSDHASYGLSSRAAPSLADFQESPMAALSKGWSLFSTAVAGASKAVNDNVVRPGMERVNDPNFQASVRGYFEEAQKRATEVGSTANQWGKKQFGVDVAGRVGSVMQGRGDPRANGYGTVPMEHEETSALYKDDDDDFFQDWNEKRDELQKAQSLSTGLGASSSSSSAPATQKAPAAAKKPSDWDDEWKDF</sequence>
<feature type="compositionally biased region" description="Polar residues" evidence="6">
    <location>
        <begin position="142"/>
        <end position="153"/>
    </location>
</feature>
<dbReference type="GO" id="GO:0000139">
    <property type="term" value="C:Golgi membrane"/>
    <property type="evidence" value="ECO:0007669"/>
    <property type="project" value="TreeGrafter"/>
</dbReference>
<gene>
    <name evidence="8" type="ORF">WG66_1805</name>
</gene>
<feature type="compositionally biased region" description="Low complexity" evidence="6">
    <location>
        <begin position="383"/>
        <end position="410"/>
    </location>
</feature>
<dbReference type="eggNOG" id="KOG0704">
    <property type="taxonomic scope" value="Eukaryota"/>
</dbReference>
<feature type="region of interest" description="Disordered" evidence="6">
    <location>
        <begin position="124"/>
        <end position="192"/>
    </location>
</feature>
<evidence type="ECO:0000256" key="2">
    <source>
        <dbReference type="ARBA" id="ARBA00022723"/>
    </source>
</evidence>
<keyword evidence="4" id="KW-0862">Zinc</keyword>
<dbReference type="Pfam" id="PF01412">
    <property type="entry name" value="ArfGap"/>
    <property type="match status" value="1"/>
</dbReference>
<dbReference type="GO" id="GO:0008270">
    <property type="term" value="F:zinc ion binding"/>
    <property type="evidence" value="ECO:0007669"/>
    <property type="project" value="UniProtKB-KW"/>
</dbReference>
<dbReference type="InterPro" id="IPR037278">
    <property type="entry name" value="ARFGAP/RecO"/>
</dbReference>
<dbReference type="GO" id="GO:0030100">
    <property type="term" value="P:regulation of endocytosis"/>
    <property type="evidence" value="ECO:0007669"/>
    <property type="project" value="TreeGrafter"/>
</dbReference>
<evidence type="ECO:0000313" key="9">
    <source>
        <dbReference type="Proteomes" id="UP000054988"/>
    </source>
</evidence>
<proteinExistence type="predicted"/>
<evidence type="ECO:0000256" key="5">
    <source>
        <dbReference type="PROSITE-ProRule" id="PRU00288"/>
    </source>
</evidence>
<evidence type="ECO:0000256" key="3">
    <source>
        <dbReference type="ARBA" id="ARBA00022771"/>
    </source>
</evidence>
<evidence type="ECO:0000313" key="8">
    <source>
        <dbReference type="EMBL" id="KTB45626.1"/>
    </source>
</evidence>
<dbReference type="PRINTS" id="PR00405">
    <property type="entry name" value="REVINTRACTNG"/>
</dbReference>
<feature type="region of interest" description="Disordered" evidence="6">
    <location>
        <begin position="336"/>
        <end position="422"/>
    </location>
</feature>
<evidence type="ECO:0000256" key="1">
    <source>
        <dbReference type="ARBA" id="ARBA00022468"/>
    </source>
</evidence>
<reference evidence="8 9" key="1">
    <citation type="submission" date="2015-12" db="EMBL/GenBank/DDBJ databases">
        <title>Draft genome sequence of Moniliophthora roreri, the causal agent of frosty pod rot of cacao.</title>
        <authorList>
            <person name="Aime M.C."/>
            <person name="Diaz-Valderrama J.R."/>
            <person name="Kijpornyongpan T."/>
            <person name="Phillips-Mora W."/>
        </authorList>
    </citation>
    <scope>NUCLEOTIDE SEQUENCE [LARGE SCALE GENOMIC DNA]</scope>
    <source>
        <strain evidence="8 9">MCA 2952</strain>
    </source>
</reference>
<dbReference type="SUPFAM" id="SSF57863">
    <property type="entry name" value="ArfGap/RecO-like zinc finger"/>
    <property type="match status" value="1"/>
</dbReference>
<dbReference type="AlphaFoldDB" id="A0A0W0GAP4"/>
<dbReference type="InterPro" id="IPR038508">
    <property type="entry name" value="ArfGAP_dom_sf"/>
</dbReference>
<feature type="region of interest" description="Disordered" evidence="6">
    <location>
        <begin position="206"/>
        <end position="244"/>
    </location>
</feature>
<comment type="caution">
    <text evidence="8">The sequence shown here is derived from an EMBL/GenBank/DDBJ whole genome shotgun (WGS) entry which is preliminary data.</text>
</comment>
<evidence type="ECO:0000259" key="7">
    <source>
        <dbReference type="PROSITE" id="PS50115"/>
    </source>
</evidence>
<dbReference type="Proteomes" id="UP000054988">
    <property type="component" value="Unassembled WGS sequence"/>
</dbReference>
<organism evidence="8 9">
    <name type="scientific">Moniliophthora roreri</name>
    <name type="common">Frosty pod rot fungus</name>
    <name type="synonym">Monilia roreri</name>
    <dbReference type="NCBI Taxonomy" id="221103"/>
    <lineage>
        <taxon>Eukaryota</taxon>
        <taxon>Fungi</taxon>
        <taxon>Dikarya</taxon>
        <taxon>Basidiomycota</taxon>
        <taxon>Agaricomycotina</taxon>
        <taxon>Agaricomycetes</taxon>
        <taxon>Agaricomycetidae</taxon>
        <taxon>Agaricales</taxon>
        <taxon>Marasmiineae</taxon>
        <taxon>Marasmiaceae</taxon>
        <taxon>Moniliophthora</taxon>
    </lineage>
</organism>
<keyword evidence="3 5" id="KW-0863">Zinc-finger</keyword>
<feature type="domain" description="Arf-GAP" evidence="7">
    <location>
        <begin position="4"/>
        <end position="119"/>
    </location>
</feature>
<dbReference type="PANTHER" id="PTHR46395">
    <property type="entry name" value="ADP-RIBOSYLATION FACTOR GTPASE-ACTIVATING PROTEIN 1"/>
    <property type="match status" value="1"/>
</dbReference>
<dbReference type="InterPro" id="IPR001164">
    <property type="entry name" value="ArfGAP_dom"/>
</dbReference>
<dbReference type="Gene3D" id="1.10.220.150">
    <property type="entry name" value="Arf GTPase activating protein"/>
    <property type="match status" value="1"/>
</dbReference>
<dbReference type="PROSITE" id="PS50115">
    <property type="entry name" value="ARFGAP"/>
    <property type="match status" value="1"/>
</dbReference>
<evidence type="ECO:0000256" key="4">
    <source>
        <dbReference type="ARBA" id="ARBA00022833"/>
    </source>
</evidence>
<dbReference type="SMART" id="SM00105">
    <property type="entry name" value="ArfGap"/>
    <property type="match status" value="1"/>
</dbReference>
<dbReference type="PANTHER" id="PTHR46395:SF1">
    <property type="entry name" value="ADP-RIBOSYLATION FACTOR GTPASE-ACTIVATING PROTEIN 1"/>
    <property type="match status" value="1"/>
</dbReference>
<keyword evidence="1" id="KW-0343">GTPase activation</keyword>
<protein>
    <submittedName>
        <fullName evidence="8">Putative ArfGap-domain-containing protein</fullName>
    </submittedName>
</protein>